<dbReference type="EMBL" id="PCXQ01000007">
    <property type="protein sequence ID" value="PJE50367.1"/>
    <property type="molecule type" value="Genomic_DNA"/>
</dbReference>
<evidence type="ECO:0000259" key="1">
    <source>
        <dbReference type="Pfam" id="PF01936"/>
    </source>
</evidence>
<dbReference type="Pfam" id="PF01936">
    <property type="entry name" value="NYN"/>
    <property type="match status" value="1"/>
</dbReference>
<dbReference type="InterPro" id="IPR021139">
    <property type="entry name" value="NYN"/>
</dbReference>
<evidence type="ECO:0000313" key="2">
    <source>
        <dbReference type="EMBL" id="PJE50367.1"/>
    </source>
</evidence>
<organism evidence="2 3">
    <name type="scientific">Candidatus Yanofskybacteria bacterium CG10_big_fil_rev_8_21_14_0_10_36_16</name>
    <dbReference type="NCBI Taxonomy" id="1975096"/>
    <lineage>
        <taxon>Bacteria</taxon>
        <taxon>Candidatus Yanofskyibacteriota</taxon>
    </lineage>
</organism>
<dbReference type="GO" id="GO:0004540">
    <property type="term" value="F:RNA nuclease activity"/>
    <property type="evidence" value="ECO:0007669"/>
    <property type="project" value="InterPro"/>
</dbReference>
<dbReference type="Gene3D" id="3.40.50.1010">
    <property type="entry name" value="5'-nuclease"/>
    <property type="match status" value="1"/>
</dbReference>
<accession>A0A2J0Q6D8</accession>
<feature type="domain" description="NYN" evidence="1">
    <location>
        <begin position="153"/>
        <end position="282"/>
    </location>
</feature>
<dbReference type="Proteomes" id="UP000228496">
    <property type="component" value="Unassembled WGS sequence"/>
</dbReference>
<proteinExistence type="predicted"/>
<name>A0A2J0Q6D8_9BACT</name>
<reference evidence="2 3" key="1">
    <citation type="submission" date="2017-09" db="EMBL/GenBank/DDBJ databases">
        <title>Depth-based differentiation of microbial function through sediment-hosted aquifers and enrichment of novel symbionts in the deep terrestrial subsurface.</title>
        <authorList>
            <person name="Probst A.J."/>
            <person name="Ladd B."/>
            <person name="Jarett J.K."/>
            <person name="Geller-Mcgrath D.E."/>
            <person name="Sieber C.M."/>
            <person name="Emerson J.B."/>
            <person name="Anantharaman K."/>
            <person name="Thomas B.C."/>
            <person name="Malmstrom R."/>
            <person name="Stieglmeier M."/>
            <person name="Klingl A."/>
            <person name="Woyke T."/>
            <person name="Ryan C.M."/>
            <person name="Banfield J.F."/>
        </authorList>
    </citation>
    <scope>NUCLEOTIDE SEQUENCE [LARGE SCALE GENOMIC DNA]</scope>
    <source>
        <strain evidence="2">CG10_big_fil_rev_8_21_14_0_10_36_16</strain>
    </source>
</reference>
<protein>
    <recommendedName>
        <fullName evidence="1">NYN domain-containing protein</fullName>
    </recommendedName>
</protein>
<dbReference type="AlphaFoldDB" id="A0A2J0Q6D8"/>
<comment type="caution">
    <text evidence="2">The sequence shown here is derived from an EMBL/GenBank/DDBJ whole genome shotgun (WGS) entry which is preliminary data.</text>
</comment>
<evidence type="ECO:0000313" key="3">
    <source>
        <dbReference type="Proteomes" id="UP000228496"/>
    </source>
</evidence>
<gene>
    <name evidence="2" type="ORF">COV29_04295</name>
</gene>
<sequence length="312" mass="34832">MSHTHFQNHKSTLQLQIEAIWELLNNDANARSNPVQASRTCLANQFGLAPQSAYQKSLKIIKLLDEKGKIEICYRRGKGRPIDSVEIKYKGVLNSAELINSVTIPNSKEKRITQAVQDEISEIKRQLSVLTSQTPHNSAPPALPVQEKPTVRNVAVWIDTPNISKTCRSCNIEPPYRKIIDTIRENLGDIVIVGAFCNQNAPEGLLKMFKTFDFVIINCVSPKSEFIQGYDPVDQEMDRVARMLADVASSHVIISGDRDFNPLASFLRTKGKTVGRMYVDQESQVMKLRINGTIITIGCKFKPAPAGHAIAY</sequence>